<sequence length="189" mass="22371">MNSKFFKPKYENKVQRPGKFQKFTMYILMVIGVFSLFGSVLGFLTKVTEMALAFGVIAVVTLAAVILLKRAYNTSYEENFEYFILISRNKENQVFYENIIDWQPSFNEIKILDKTKSDKKYIRVNIKFFKPEILLRKMADMAFDGKFNTINPEDPTRKIDTVYYLVDNRYGYLVEDYVDKIENKYQLND</sequence>
<dbReference type="Proteomes" id="UP001519345">
    <property type="component" value="Unassembled WGS sequence"/>
</dbReference>
<evidence type="ECO:0000313" key="2">
    <source>
        <dbReference type="EMBL" id="MBP1968522.1"/>
    </source>
</evidence>
<organism evidence="2 3">
    <name type="scientific">Virgibacillus natechei</name>
    <dbReference type="NCBI Taxonomy" id="1216297"/>
    <lineage>
        <taxon>Bacteria</taxon>
        <taxon>Bacillati</taxon>
        <taxon>Bacillota</taxon>
        <taxon>Bacilli</taxon>
        <taxon>Bacillales</taxon>
        <taxon>Bacillaceae</taxon>
        <taxon>Virgibacillus</taxon>
    </lineage>
</organism>
<evidence type="ECO:0000256" key="1">
    <source>
        <dbReference type="SAM" id="Phobius"/>
    </source>
</evidence>
<reference evidence="2 3" key="1">
    <citation type="submission" date="2021-03" db="EMBL/GenBank/DDBJ databases">
        <title>Genomic Encyclopedia of Type Strains, Phase IV (KMG-IV): sequencing the most valuable type-strain genomes for metagenomic binning, comparative biology and taxonomic classification.</title>
        <authorList>
            <person name="Goeker M."/>
        </authorList>
    </citation>
    <scope>NUCLEOTIDE SEQUENCE [LARGE SCALE GENOMIC DNA]</scope>
    <source>
        <strain evidence="2 3">DSM 25609</strain>
    </source>
</reference>
<dbReference type="EMBL" id="JAGGKX010000002">
    <property type="protein sequence ID" value="MBP1968522.1"/>
    <property type="molecule type" value="Genomic_DNA"/>
</dbReference>
<protein>
    <submittedName>
        <fullName evidence="2">Type IV secretory pathway VirB6-like protein</fullName>
    </submittedName>
</protein>
<gene>
    <name evidence="2" type="ORF">J2Z83_000614</name>
</gene>
<feature type="transmembrane region" description="Helical" evidence="1">
    <location>
        <begin position="23"/>
        <end position="44"/>
    </location>
</feature>
<keyword evidence="1" id="KW-0812">Transmembrane</keyword>
<feature type="transmembrane region" description="Helical" evidence="1">
    <location>
        <begin position="50"/>
        <end position="68"/>
    </location>
</feature>
<accession>A0ABS4IC51</accession>
<comment type="caution">
    <text evidence="2">The sequence shown here is derived from an EMBL/GenBank/DDBJ whole genome shotgun (WGS) entry which is preliminary data.</text>
</comment>
<keyword evidence="1" id="KW-0472">Membrane</keyword>
<proteinExistence type="predicted"/>
<evidence type="ECO:0000313" key="3">
    <source>
        <dbReference type="Proteomes" id="UP001519345"/>
    </source>
</evidence>
<keyword evidence="3" id="KW-1185">Reference proteome</keyword>
<name>A0ABS4IC51_9BACI</name>
<dbReference type="RefSeq" id="WP_209461740.1">
    <property type="nucleotide sequence ID" value="NZ_CP110224.1"/>
</dbReference>
<keyword evidence="1" id="KW-1133">Transmembrane helix</keyword>